<reference evidence="1" key="1">
    <citation type="journal article" date="2021" name="Proc. Natl. Acad. Sci. U.S.A.">
        <title>A Catalog of Tens of Thousands of Viruses from Human Metagenomes Reveals Hidden Associations with Chronic Diseases.</title>
        <authorList>
            <person name="Tisza M.J."/>
            <person name="Buck C.B."/>
        </authorList>
    </citation>
    <scope>NUCLEOTIDE SEQUENCE</scope>
    <source>
        <strain evidence="1">CtRkj24</strain>
    </source>
</reference>
<protein>
    <submittedName>
        <fullName evidence="1">Uncharacterized protein</fullName>
    </submittedName>
</protein>
<dbReference type="EMBL" id="BK014671">
    <property type="protein sequence ID" value="DAD67183.1"/>
    <property type="molecule type" value="Genomic_DNA"/>
</dbReference>
<organism evidence="1">
    <name type="scientific">Podoviridae sp. ctRkj24</name>
    <dbReference type="NCBI Taxonomy" id="2823559"/>
    <lineage>
        <taxon>Viruses</taxon>
        <taxon>Duplodnaviria</taxon>
        <taxon>Heunggongvirae</taxon>
        <taxon>Uroviricota</taxon>
        <taxon>Caudoviricetes</taxon>
    </lineage>
</organism>
<sequence length="84" mass="9321">MKLQERAAEGAEATFLLTEKFSGKWLAQVEQSVLGRLSRAGDVGELVKIQADYQAARGFYDDLLSVSRKGREAAKKLHEGQTEH</sequence>
<evidence type="ECO:0000313" key="1">
    <source>
        <dbReference type="EMBL" id="DAD67183.1"/>
    </source>
</evidence>
<accession>A0A8S5LB77</accession>
<proteinExistence type="predicted"/>
<name>A0A8S5LB77_9CAUD</name>